<dbReference type="EMBL" id="CAVMJV010000024">
    <property type="protein sequence ID" value="CAK5073946.1"/>
    <property type="molecule type" value="Genomic_DNA"/>
</dbReference>
<dbReference type="Proteomes" id="UP001497535">
    <property type="component" value="Unassembled WGS sequence"/>
</dbReference>
<gene>
    <name evidence="1" type="ORF">MENTE1834_LOCUS20640</name>
</gene>
<accession>A0ACB0Z4R0</accession>
<name>A0ACB0Z4R0_MELEN</name>
<comment type="caution">
    <text evidence="1">The sequence shown here is derived from an EMBL/GenBank/DDBJ whole genome shotgun (WGS) entry which is preliminary data.</text>
</comment>
<reference evidence="1" key="1">
    <citation type="submission" date="2023-11" db="EMBL/GenBank/DDBJ databases">
        <authorList>
            <person name="Poullet M."/>
        </authorList>
    </citation>
    <scope>NUCLEOTIDE SEQUENCE</scope>
    <source>
        <strain evidence="1">E1834</strain>
    </source>
</reference>
<protein>
    <submittedName>
        <fullName evidence="1">Uncharacterized protein</fullName>
    </submittedName>
</protein>
<sequence>MAHYVFSTQLLGKRICLRVQLHYLVVKSSLCAETGSKTVRVYLPISFDNLLSPFYSGKKLIRSFQARKSQPRPSTIPLRTVSSKKISLLSSNLSNNVYVHHNHRDKTVFHQ</sequence>
<keyword evidence="2" id="KW-1185">Reference proteome</keyword>
<proteinExistence type="predicted"/>
<evidence type="ECO:0000313" key="1">
    <source>
        <dbReference type="EMBL" id="CAK5073946.1"/>
    </source>
</evidence>
<evidence type="ECO:0000313" key="2">
    <source>
        <dbReference type="Proteomes" id="UP001497535"/>
    </source>
</evidence>
<organism evidence="1 2">
    <name type="scientific">Meloidogyne enterolobii</name>
    <name type="common">Root-knot nematode worm</name>
    <name type="synonym">Meloidogyne mayaguensis</name>
    <dbReference type="NCBI Taxonomy" id="390850"/>
    <lineage>
        <taxon>Eukaryota</taxon>
        <taxon>Metazoa</taxon>
        <taxon>Ecdysozoa</taxon>
        <taxon>Nematoda</taxon>
        <taxon>Chromadorea</taxon>
        <taxon>Rhabditida</taxon>
        <taxon>Tylenchina</taxon>
        <taxon>Tylenchomorpha</taxon>
        <taxon>Tylenchoidea</taxon>
        <taxon>Meloidogynidae</taxon>
        <taxon>Meloidogyninae</taxon>
        <taxon>Meloidogyne</taxon>
    </lineage>
</organism>